<protein>
    <submittedName>
        <fullName evidence="2">Peptidase C26</fullName>
    </submittedName>
</protein>
<reference evidence="3" key="1">
    <citation type="submission" date="2018-01" db="EMBL/GenBank/DDBJ databases">
        <authorList>
            <person name="Peeters C."/>
        </authorList>
    </citation>
    <scope>NUCLEOTIDE SEQUENCE [LARGE SCALE GENOMIC DNA]</scope>
</reference>
<evidence type="ECO:0000313" key="2">
    <source>
        <dbReference type="EMBL" id="SPB15896.1"/>
    </source>
</evidence>
<dbReference type="Gene3D" id="3.40.50.880">
    <property type="match status" value="1"/>
</dbReference>
<feature type="compositionally biased region" description="Low complexity" evidence="1">
    <location>
        <begin position="96"/>
        <end position="115"/>
    </location>
</feature>
<dbReference type="SUPFAM" id="SSF52317">
    <property type="entry name" value="Class I glutamine amidotransferase-like"/>
    <property type="match status" value="1"/>
</dbReference>
<name>A0A2U3I6T0_9BURK</name>
<sequence>MSDNKTSNDAGTTDARRTGADSQAAPRSANPTAPPEAAAAASAPGPKASAAERASTDAPSSASNVEPVDTAQESAVREPQRTAGKPRTSLAENFEAATDAEAASMASAQSAASDSPTGRATVLPPEFTEAPDFGKLNPPPLPLHEQAAPAQPAYLKHSDSAWSVFGRIIAARARQIFDRAGQRITQRTLRIGVSARIFHPEPGAKGLRGKTLQYLEESIAHWVMSRDVLVFMIPTVGHQGMLHPSNIRLRDYAKHLDGLLLQGGADVSPQSYEEATTRPEWPGDRVRDMYELELLHEFVESGKPVLGVCRGCQLINVAFGGTLYGDIATDVPTAGLHVSEHYDQHRHAIRFPDGSTLVNMFPNQREAIVNSIHHQAVKSVGRDLNIEAVSASDGIIEAVRYRKSPFVVGVQWHPEFHRAGGAELLDCTPLLDTFLRVARETRF</sequence>
<dbReference type="RefSeq" id="WP_106855504.1">
    <property type="nucleotide sequence ID" value="NZ_OGTP01000009.1"/>
</dbReference>
<dbReference type="PANTHER" id="PTHR43235">
    <property type="entry name" value="GLUTAMINE AMIDOTRANSFERASE PB2B2.05-RELATED"/>
    <property type="match status" value="1"/>
</dbReference>
<feature type="compositionally biased region" description="Low complexity" evidence="1">
    <location>
        <begin position="28"/>
        <end position="51"/>
    </location>
</feature>
<dbReference type="AlphaFoldDB" id="A0A2U3I6T0"/>
<proteinExistence type="predicted"/>
<evidence type="ECO:0000313" key="3">
    <source>
        <dbReference type="Proteomes" id="UP000238169"/>
    </source>
</evidence>
<dbReference type="CDD" id="cd01745">
    <property type="entry name" value="GATase1_2"/>
    <property type="match status" value="1"/>
</dbReference>
<dbReference type="EMBL" id="OGTP01000009">
    <property type="protein sequence ID" value="SPB15896.1"/>
    <property type="molecule type" value="Genomic_DNA"/>
</dbReference>
<dbReference type="PROSITE" id="PS51273">
    <property type="entry name" value="GATASE_TYPE_1"/>
    <property type="match status" value="1"/>
</dbReference>
<dbReference type="PANTHER" id="PTHR43235:SF1">
    <property type="entry name" value="GLUTAMINE AMIDOTRANSFERASE PB2B2.05-RELATED"/>
    <property type="match status" value="1"/>
</dbReference>
<dbReference type="GO" id="GO:0033969">
    <property type="term" value="F:gamma-glutamyl-gamma-aminobutyrate hydrolase activity"/>
    <property type="evidence" value="ECO:0007669"/>
    <property type="project" value="TreeGrafter"/>
</dbReference>
<dbReference type="GO" id="GO:0006598">
    <property type="term" value="P:polyamine catabolic process"/>
    <property type="evidence" value="ECO:0007669"/>
    <property type="project" value="TreeGrafter"/>
</dbReference>
<dbReference type="InterPro" id="IPR029062">
    <property type="entry name" value="Class_I_gatase-like"/>
</dbReference>
<feature type="region of interest" description="Disordered" evidence="1">
    <location>
        <begin position="1"/>
        <end position="139"/>
    </location>
</feature>
<dbReference type="Pfam" id="PF07722">
    <property type="entry name" value="Peptidase_C26"/>
    <property type="match status" value="1"/>
</dbReference>
<dbReference type="InterPro" id="IPR011697">
    <property type="entry name" value="Peptidase_C26"/>
</dbReference>
<dbReference type="OrthoDB" id="9813383at2"/>
<keyword evidence="3" id="KW-1185">Reference proteome</keyword>
<evidence type="ECO:0000256" key="1">
    <source>
        <dbReference type="SAM" id="MobiDB-lite"/>
    </source>
</evidence>
<feature type="compositionally biased region" description="Polar residues" evidence="1">
    <location>
        <begin position="1"/>
        <end position="11"/>
    </location>
</feature>
<dbReference type="Proteomes" id="UP000238169">
    <property type="component" value="Unassembled WGS sequence"/>
</dbReference>
<gene>
    <name evidence="2" type="ORF">NOV72_03102</name>
</gene>
<dbReference type="InterPro" id="IPR044668">
    <property type="entry name" value="PuuD-like"/>
</dbReference>
<accession>A0A2U3I6T0</accession>
<dbReference type="GO" id="GO:0005829">
    <property type="term" value="C:cytosol"/>
    <property type="evidence" value="ECO:0007669"/>
    <property type="project" value="TreeGrafter"/>
</dbReference>
<organism evidence="2 3">
    <name type="scientific">Caballeronia novacaledonica</name>
    <dbReference type="NCBI Taxonomy" id="1544861"/>
    <lineage>
        <taxon>Bacteria</taxon>
        <taxon>Pseudomonadati</taxon>
        <taxon>Pseudomonadota</taxon>
        <taxon>Betaproteobacteria</taxon>
        <taxon>Burkholderiales</taxon>
        <taxon>Burkholderiaceae</taxon>
        <taxon>Caballeronia</taxon>
    </lineage>
</organism>